<dbReference type="PANTHER" id="PTHR47505">
    <property type="entry name" value="DNA UTILIZATION PROTEIN YHGH"/>
    <property type="match status" value="1"/>
</dbReference>
<dbReference type="InterPro" id="IPR051910">
    <property type="entry name" value="ComF/GntX_DNA_util-trans"/>
</dbReference>
<keyword evidence="4" id="KW-1185">Reference proteome</keyword>
<dbReference type="Pfam" id="PF00156">
    <property type="entry name" value="Pribosyltran"/>
    <property type="match status" value="1"/>
</dbReference>
<comment type="caution">
    <text evidence="3">The sequence shown here is derived from an EMBL/GenBank/DDBJ whole genome shotgun (WGS) entry which is preliminary data.</text>
</comment>
<dbReference type="Proteomes" id="UP000636949">
    <property type="component" value="Unassembled WGS sequence"/>
</dbReference>
<dbReference type="AlphaFoldDB" id="A0A8J3E9M5"/>
<feature type="domain" description="Phosphoribosyltransferase" evidence="2">
    <location>
        <begin position="121"/>
        <end position="203"/>
    </location>
</feature>
<dbReference type="OrthoDB" id="9793412at2"/>
<evidence type="ECO:0000313" key="3">
    <source>
        <dbReference type="EMBL" id="GGG02633.1"/>
    </source>
</evidence>
<reference evidence="3" key="2">
    <citation type="submission" date="2020-09" db="EMBL/GenBank/DDBJ databases">
        <authorList>
            <person name="Sun Q."/>
            <person name="Zhou Y."/>
        </authorList>
    </citation>
    <scope>NUCLEOTIDE SEQUENCE</scope>
    <source>
        <strain evidence="3">CGMCC 1.15758</strain>
    </source>
</reference>
<accession>A0A8J3E9M5</accession>
<dbReference type="EMBL" id="BMJS01000025">
    <property type="protein sequence ID" value="GGG02633.1"/>
    <property type="molecule type" value="Genomic_DNA"/>
</dbReference>
<reference evidence="3" key="1">
    <citation type="journal article" date="2014" name="Int. J. Syst. Evol. Microbiol.">
        <title>Complete genome sequence of Corynebacterium casei LMG S-19264T (=DSM 44701T), isolated from a smear-ripened cheese.</title>
        <authorList>
            <consortium name="US DOE Joint Genome Institute (JGI-PGF)"/>
            <person name="Walter F."/>
            <person name="Albersmeier A."/>
            <person name="Kalinowski J."/>
            <person name="Ruckert C."/>
        </authorList>
    </citation>
    <scope>NUCLEOTIDE SEQUENCE</scope>
    <source>
        <strain evidence="3">CGMCC 1.15758</strain>
    </source>
</reference>
<name>A0A8J3E9M5_9GAMM</name>
<proteinExistence type="inferred from homology"/>
<dbReference type="RefSeq" id="WP_117003324.1">
    <property type="nucleotide sequence ID" value="NZ_BMJS01000025.1"/>
</dbReference>
<evidence type="ECO:0000256" key="1">
    <source>
        <dbReference type="ARBA" id="ARBA00008007"/>
    </source>
</evidence>
<dbReference type="InterPro" id="IPR000836">
    <property type="entry name" value="PRTase_dom"/>
</dbReference>
<dbReference type="InterPro" id="IPR029057">
    <property type="entry name" value="PRTase-like"/>
</dbReference>
<dbReference type="PANTHER" id="PTHR47505:SF1">
    <property type="entry name" value="DNA UTILIZATION PROTEIN YHGH"/>
    <property type="match status" value="1"/>
</dbReference>
<dbReference type="SUPFAM" id="SSF53271">
    <property type="entry name" value="PRTase-like"/>
    <property type="match status" value="1"/>
</dbReference>
<sequence length="220" mass="25494">MYLRDYAHKLKTIAFFSQCIICQQITGKGLCNDCQEALTKESHTNKRQQLIINGQPIIFYALNHFEGLTRRLLFLFKYQNNHIAGNALGLYLATSFKRLHSLANIDYILPLPSHRLRFLVRGFNQAEILARHLASTYRIVDLHSIKRHKYTKPQAKSSYEQRQRQMHNVFKQKRAITAKHLLIIDDVYTTGATLKALIACIQDFSENHIEKISVLTLCHA</sequence>
<evidence type="ECO:0000313" key="4">
    <source>
        <dbReference type="Proteomes" id="UP000636949"/>
    </source>
</evidence>
<organism evidence="3 4">
    <name type="scientific">Cysteiniphilum litorale</name>
    <dbReference type="NCBI Taxonomy" id="2056700"/>
    <lineage>
        <taxon>Bacteria</taxon>
        <taxon>Pseudomonadati</taxon>
        <taxon>Pseudomonadota</taxon>
        <taxon>Gammaproteobacteria</taxon>
        <taxon>Thiotrichales</taxon>
        <taxon>Fastidiosibacteraceae</taxon>
        <taxon>Cysteiniphilum</taxon>
    </lineage>
</organism>
<protein>
    <submittedName>
        <fullName evidence="3">Amidophosphoribosyltransferase</fullName>
    </submittedName>
</protein>
<dbReference type="CDD" id="cd06223">
    <property type="entry name" value="PRTases_typeI"/>
    <property type="match status" value="1"/>
</dbReference>
<gene>
    <name evidence="3" type="ORF">GCM10010995_20010</name>
</gene>
<evidence type="ECO:0000259" key="2">
    <source>
        <dbReference type="Pfam" id="PF00156"/>
    </source>
</evidence>
<dbReference type="Gene3D" id="3.40.50.2020">
    <property type="match status" value="1"/>
</dbReference>
<comment type="similarity">
    <text evidence="1">Belongs to the ComF/GntX family.</text>
</comment>